<dbReference type="Proteomes" id="UP000540506">
    <property type="component" value="Unassembled WGS sequence"/>
</dbReference>
<evidence type="ECO:0000259" key="2">
    <source>
        <dbReference type="Pfam" id="PF07859"/>
    </source>
</evidence>
<evidence type="ECO:0000256" key="1">
    <source>
        <dbReference type="ARBA" id="ARBA00022801"/>
    </source>
</evidence>
<sequence>MFEEARPPQPPVVLEPEARAFVAQYGRPQMSFGGEPQPSRSALPDPWVAPLDDPGVVDEWLALPGDRGERIRVRILRPAGSEDLLPVILYLRGLGWMFNDSAAHHRLATDLALGADAAVVVPEYDRPPAARYPAAVEQSYAVARWIAEQGVQAGLDGTRMAAVGDCAGGNLVAALTLLAKQRGGVRLVQQVLLCPVTDAGLDTASHREFADGYVLGRSAMHEFWQQYVPDPRRRSEPAASPLRAPLEDLAGLPPALVVTAEADVLRDEGEAYAARLRAAGVPVVSVRYHGTVHGFLLLDALWGSAAATAARIQTIDTLHVVLHRYRD</sequence>
<comment type="caution">
    <text evidence="3">The sequence shown here is derived from an EMBL/GenBank/DDBJ whole genome shotgun (WGS) entry which is preliminary data.</text>
</comment>
<dbReference type="PANTHER" id="PTHR48081">
    <property type="entry name" value="AB HYDROLASE SUPERFAMILY PROTEIN C4A8.06C"/>
    <property type="match status" value="1"/>
</dbReference>
<dbReference type="Pfam" id="PF07859">
    <property type="entry name" value="Abhydrolase_3"/>
    <property type="match status" value="1"/>
</dbReference>
<evidence type="ECO:0000313" key="3">
    <source>
        <dbReference type="EMBL" id="MBB4927966.1"/>
    </source>
</evidence>
<accession>A0A7W7R9Q1</accession>
<feature type="domain" description="Alpha/beta hydrolase fold-3" evidence="2">
    <location>
        <begin position="88"/>
        <end position="296"/>
    </location>
</feature>
<name>A0A7W7R9Q1_KITKI</name>
<dbReference type="InterPro" id="IPR029058">
    <property type="entry name" value="AB_hydrolase_fold"/>
</dbReference>
<dbReference type="Gene3D" id="3.40.50.1820">
    <property type="entry name" value="alpha/beta hydrolase"/>
    <property type="match status" value="1"/>
</dbReference>
<dbReference type="InterPro" id="IPR013094">
    <property type="entry name" value="AB_hydrolase_3"/>
</dbReference>
<organism evidence="3 4">
    <name type="scientific">Kitasatospora kifunensis</name>
    <name type="common">Streptomyces kifunensis</name>
    <dbReference type="NCBI Taxonomy" id="58351"/>
    <lineage>
        <taxon>Bacteria</taxon>
        <taxon>Bacillati</taxon>
        <taxon>Actinomycetota</taxon>
        <taxon>Actinomycetes</taxon>
        <taxon>Kitasatosporales</taxon>
        <taxon>Streptomycetaceae</taxon>
        <taxon>Kitasatospora</taxon>
    </lineage>
</organism>
<dbReference type="EMBL" id="JACHJV010000002">
    <property type="protein sequence ID" value="MBB4927966.1"/>
    <property type="molecule type" value="Genomic_DNA"/>
</dbReference>
<proteinExistence type="predicted"/>
<gene>
    <name evidence="3" type="ORF">FHR34_007061</name>
</gene>
<dbReference type="PANTHER" id="PTHR48081:SF8">
    <property type="entry name" value="ALPHA_BETA HYDROLASE FOLD-3 DOMAIN-CONTAINING PROTEIN-RELATED"/>
    <property type="match status" value="1"/>
</dbReference>
<keyword evidence="4" id="KW-1185">Reference proteome</keyword>
<dbReference type="SUPFAM" id="SSF53474">
    <property type="entry name" value="alpha/beta-Hydrolases"/>
    <property type="match status" value="1"/>
</dbReference>
<dbReference type="GO" id="GO:0016787">
    <property type="term" value="F:hydrolase activity"/>
    <property type="evidence" value="ECO:0007669"/>
    <property type="project" value="UniProtKB-KW"/>
</dbReference>
<keyword evidence="1" id="KW-0378">Hydrolase</keyword>
<protein>
    <submittedName>
        <fullName evidence="3">Acetyl esterase/lipase</fullName>
    </submittedName>
</protein>
<dbReference type="AlphaFoldDB" id="A0A7W7R9Q1"/>
<dbReference type="InterPro" id="IPR050300">
    <property type="entry name" value="GDXG_lipolytic_enzyme"/>
</dbReference>
<evidence type="ECO:0000313" key="4">
    <source>
        <dbReference type="Proteomes" id="UP000540506"/>
    </source>
</evidence>
<dbReference type="RefSeq" id="WP_312897573.1">
    <property type="nucleotide sequence ID" value="NZ_JACHJV010000002.1"/>
</dbReference>
<reference evidence="3 4" key="1">
    <citation type="submission" date="2020-08" db="EMBL/GenBank/DDBJ databases">
        <title>Sequencing the genomes of 1000 actinobacteria strains.</title>
        <authorList>
            <person name="Klenk H.-P."/>
        </authorList>
    </citation>
    <scope>NUCLEOTIDE SEQUENCE [LARGE SCALE GENOMIC DNA]</scope>
    <source>
        <strain evidence="3 4">DSM 41654</strain>
    </source>
</reference>